<dbReference type="EMBL" id="WITK01000005">
    <property type="protein sequence ID" value="MQW91789.1"/>
    <property type="molecule type" value="Genomic_DNA"/>
</dbReference>
<name>A0A5Q0P5B4_9GAMM</name>
<accession>A0A5Q0P5B4</accession>
<evidence type="ECO:0000313" key="2">
    <source>
        <dbReference type="EMBL" id="QGA12319.1"/>
    </source>
</evidence>
<evidence type="ECO:0000313" key="4">
    <source>
        <dbReference type="Proteomes" id="UP000480556"/>
    </source>
</evidence>
<organism evidence="1 4">
    <name type="scientific">Acinetobacter wanghuae</name>
    <dbReference type="NCBI Taxonomy" id="2662362"/>
    <lineage>
        <taxon>Bacteria</taxon>
        <taxon>Pseudomonadati</taxon>
        <taxon>Pseudomonadota</taxon>
        <taxon>Gammaproteobacteria</taxon>
        <taxon>Moraxellales</taxon>
        <taxon>Moraxellaceae</taxon>
        <taxon>Acinetobacter</taxon>
    </lineage>
</organism>
<reference evidence="3 4" key="1">
    <citation type="submission" date="2019-10" db="EMBL/GenBank/DDBJ databases">
        <authorList>
            <person name="Dong K."/>
        </authorList>
    </citation>
    <scope>NUCLEOTIDE SEQUENCE [LARGE SCALE GENOMIC DNA]</scope>
    <source>
        <strain evidence="2">Dk386</strain>
        <strain evidence="3">dk386</strain>
        <strain evidence="1">Dk771</strain>
        <strain evidence="4">dk771</strain>
    </source>
</reference>
<gene>
    <name evidence="2" type="ORF">GFH30_08880</name>
    <name evidence="1" type="ORF">GHJ48_05170</name>
</gene>
<proteinExistence type="predicted"/>
<dbReference type="EMBL" id="CP045650">
    <property type="protein sequence ID" value="QGA12319.1"/>
    <property type="molecule type" value="Genomic_DNA"/>
</dbReference>
<dbReference type="Proteomes" id="UP000327478">
    <property type="component" value="Chromosome"/>
</dbReference>
<dbReference type="Proteomes" id="UP000480556">
    <property type="component" value="Unassembled WGS sequence"/>
</dbReference>
<protein>
    <submittedName>
        <fullName evidence="1">Uncharacterized protein</fullName>
    </submittedName>
</protein>
<evidence type="ECO:0000313" key="3">
    <source>
        <dbReference type="Proteomes" id="UP000327478"/>
    </source>
</evidence>
<evidence type="ECO:0000313" key="1">
    <source>
        <dbReference type="EMBL" id="MQW91789.1"/>
    </source>
</evidence>
<keyword evidence="3" id="KW-1185">Reference proteome</keyword>
<sequence length="80" mass="8968">MVDKTDMIRVRQLNFEVARAISCIYDVFPIENQTASNVVKSVGALTTNTKQRFNAQLAYSKALDGTSMTMPRDDYCDNKG</sequence>
<dbReference type="AlphaFoldDB" id="A0A5Q0P5B4"/>